<protein>
    <submittedName>
        <fullName evidence="1">Uncharacterized protein</fullName>
    </submittedName>
</protein>
<dbReference type="RefSeq" id="WP_135103576.1">
    <property type="nucleotide sequence ID" value="NZ_JADGKW010000001.1"/>
</dbReference>
<comment type="caution">
    <text evidence="1">The sequence shown here is derived from an EMBL/GenBank/DDBJ whole genome shotgun (WGS) entry which is preliminary data.</text>
</comment>
<dbReference type="EMBL" id="SPPK01000001">
    <property type="protein sequence ID" value="TFU90518.1"/>
    <property type="molecule type" value="Genomic_DNA"/>
</dbReference>
<name>A0A4Y9IRF6_9BACT</name>
<dbReference type="Proteomes" id="UP000298285">
    <property type="component" value="Unassembled WGS sequence"/>
</dbReference>
<gene>
    <name evidence="1" type="ORF">E4T88_00650</name>
</gene>
<reference evidence="1 2" key="1">
    <citation type="submission" date="2019-03" db="EMBL/GenBank/DDBJ databases">
        <title>Diversity of the mouse oral microbiome.</title>
        <authorList>
            <person name="Joseph S."/>
            <person name="Aduse-Opoku J."/>
            <person name="Curtis M."/>
            <person name="Wade W."/>
            <person name="Hashim A."/>
        </authorList>
    </citation>
    <scope>NUCLEOTIDE SEQUENCE [LARGE SCALE GENOMIC DNA]</scope>
    <source>
        <strain evidence="1 2">P11</strain>
    </source>
</reference>
<organism evidence="1 2">
    <name type="scientific">Dysgonomonas mossii</name>
    <dbReference type="NCBI Taxonomy" id="163665"/>
    <lineage>
        <taxon>Bacteria</taxon>
        <taxon>Pseudomonadati</taxon>
        <taxon>Bacteroidota</taxon>
        <taxon>Bacteroidia</taxon>
        <taxon>Bacteroidales</taxon>
        <taxon>Dysgonomonadaceae</taxon>
        <taxon>Dysgonomonas</taxon>
    </lineage>
</organism>
<evidence type="ECO:0000313" key="1">
    <source>
        <dbReference type="EMBL" id="TFU90518.1"/>
    </source>
</evidence>
<proteinExistence type="predicted"/>
<accession>A0A4Y9IRF6</accession>
<dbReference type="AlphaFoldDB" id="A0A4Y9IRF6"/>
<evidence type="ECO:0000313" key="2">
    <source>
        <dbReference type="Proteomes" id="UP000298285"/>
    </source>
</evidence>
<sequence length="68" mass="7891">MKISKVEKMMLAMVDIDKYTTFHCISHGVFQERNDVITEMCPYCKGRCSKVQNVAELKEKYSKELGIN</sequence>